<feature type="active site" description="Nucleophile" evidence="4">
    <location>
        <position position="39"/>
    </location>
</feature>
<feature type="short sequence motif" description="GXSXG" evidence="4">
    <location>
        <begin position="37"/>
        <end position="41"/>
    </location>
</feature>
<keyword evidence="3 4" id="KW-0443">Lipid metabolism</keyword>
<dbReference type="PANTHER" id="PTHR14226:SF25">
    <property type="entry name" value="PHOSPHOESTERASE"/>
    <property type="match status" value="1"/>
</dbReference>
<keyword evidence="6" id="KW-0645">Protease</keyword>
<keyword evidence="2 4" id="KW-0442">Lipid degradation</keyword>
<evidence type="ECO:0000313" key="6">
    <source>
        <dbReference type="EMBL" id="KGJ54587.1"/>
    </source>
</evidence>
<proteinExistence type="predicted"/>
<protein>
    <submittedName>
        <fullName evidence="6">Serine protease</fullName>
    </submittedName>
</protein>
<evidence type="ECO:0000313" key="7">
    <source>
        <dbReference type="Proteomes" id="UP000030008"/>
    </source>
</evidence>
<evidence type="ECO:0000256" key="4">
    <source>
        <dbReference type="PROSITE-ProRule" id="PRU01161"/>
    </source>
</evidence>
<accession>A0A099IBK0</accession>
<feature type="active site" description="Proton acceptor" evidence="4">
    <location>
        <position position="159"/>
    </location>
</feature>
<comment type="caution">
    <text evidence="6">The sequence shown here is derived from an EMBL/GenBank/DDBJ whole genome shotgun (WGS) entry which is preliminary data.</text>
</comment>
<keyword evidence="1 4" id="KW-0378">Hydrolase</keyword>
<dbReference type="Gene3D" id="3.40.1090.10">
    <property type="entry name" value="Cytosolic phospholipase A2 catalytic domain"/>
    <property type="match status" value="2"/>
</dbReference>
<dbReference type="InterPro" id="IPR016035">
    <property type="entry name" value="Acyl_Trfase/lysoPLipase"/>
</dbReference>
<dbReference type="RefSeq" id="WP_044903991.1">
    <property type="nucleotide sequence ID" value="NZ_JQIF01000014.1"/>
</dbReference>
<dbReference type="Proteomes" id="UP000030008">
    <property type="component" value="Unassembled WGS sequence"/>
</dbReference>
<sequence>MSKLGLVLEGGGMRGIYTAGVLDFFMEQNLYTDGVIGVSAGACHACSYVSKQIGRAYRTNTAYLKDKRYMSVSSLLKTGDFFGAKFVYEDIPNTLDPYDFDAFNTSHTKLYAVASNLETGKAEYLQCINMKRDVIYVRASASLPLLSRIVEVDGKKLLDGGATDSIPIHKFQEMGYTKNIVVLTQCKEYRKGKNNLLPMIRRSYKKYPKFIKALETRHIAYNRTLDELALMEKEGSVFLIRPSSPVEISRLEKNEVRLRELYEQGYMDAKNSFEELKSFIANEN</sequence>
<dbReference type="InterPro" id="IPR002641">
    <property type="entry name" value="PNPLA_dom"/>
</dbReference>
<dbReference type="CDD" id="cd07208">
    <property type="entry name" value="Pat_hypo_Ecoli_yjju_like"/>
    <property type="match status" value="1"/>
</dbReference>
<evidence type="ECO:0000259" key="5">
    <source>
        <dbReference type="PROSITE" id="PS51635"/>
    </source>
</evidence>
<evidence type="ECO:0000256" key="2">
    <source>
        <dbReference type="ARBA" id="ARBA00022963"/>
    </source>
</evidence>
<feature type="short sequence motif" description="GXGXXG" evidence="4">
    <location>
        <begin position="10"/>
        <end position="15"/>
    </location>
</feature>
<dbReference type="AlphaFoldDB" id="A0A099IBK0"/>
<dbReference type="SUPFAM" id="SSF52151">
    <property type="entry name" value="FabD/lysophospholipase-like"/>
    <property type="match status" value="1"/>
</dbReference>
<dbReference type="EMBL" id="JQIF01000014">
    <property type="protein sequence ID" value="KGJ54587.1"/>
    <property type="molecule type" value="Genomic_DNA"/>
</dbReference>
<dbReference type="Pfam" id="PF01734">
    <property type="entry name" value="Patatin"/>
    <property type="match status" value="1"/>
</dbReference>
<dbReference type="GO" id="GO:0006508">
    <property type="term" value="P:proteolysis"/>
    <property type="evidence" value="ECO:0007669"/>
    <property type="project" value="UniProtKB-KW"/>
</dbReference>
<dbReference type="InterPro" id="IPR037483">
    <property type="entry name" value="YjjU-like"/>
</dbReference>
<evidence type="ECO:0000256" key="3">
    <source>
        <dbReference type="ARBA" id="ARBA00023098"/>
    </source>
</evidence>
<dbReference type="GO" id="GO:0008233">
    <property type="term" value="F:peptidase activity"/>
    <property type="evidence" value="ECO:0007669"/>
    <property type="project" value="UniProtKB-KW"/>
</dbReference>
<reference evidence="6 7" key="1">
    <citation type="submission" date="2014-08" db="EMBL/GenBank/DDBJ databases">
        <title>Clostridium innocuum, an unnegligible vancomycin-resistant pathogen causing extra-intestinal infections.</title>
        <authorList>
            <person name="Feng Y."/>
            <person name="Chiu C.-H."/>
        </authorList>
    </citation>
    <scope>NUCLEOTIDE SEQUENCE [LARGE SCALE GENOMIC DNA]</scope>
    <source>
        <strain evidence="6 7">AN88</strain>
    </source>
</reference>
<dbReference type="PROSITE" id="PS51635">
    <property type="entry name" value="PNPLA"/>
    <property type="match status" value="1"/>
</dbReference>
<feature type="domain" description="PNPLA" evidence="5">
    <location>
        <begin position="6"/>
        <end position="172"/>
    </location>
</feature>
<dbReference type="InterPro" id="IPR045943">
    <property type="entry name" value="DUF6363"/>
</dbReference>
<organism evidence="6 7">
    <name type="scientific">Clostridium innocuum</name>
    <dbReference type="NCBI Taxonomy" id="1522"/>
    <lineage>
        <taxon>Bacteria</taxon>
        <taxon>Bacillati</taxon>
        <taxon>Bacillota</taxon>
        <taxon>Clostridia</taxon>
        <taxon>Eubacteriales</taxon>
        <taxon>Clostridiaceae</taxon>
        <taxon>Clostridium</taxon>
    </lineage>
</organism>
<gene>
    <name evidence="6" type="ORF">CIAN88_02880</name>
</gene>
<feature type="short sequence motif" description="DGA/G" evidence="4">
    <location>
        <begin position="159"/>
        <end position="161"/>
    </location>
</feature>
<dbReference type="InterPro" id="IPR050301">
    <property type="entry name" value="NTE"/>
</dbReference>
<name>A0A099IBK0_CLOIN</name>
<dbReference type="Pfam" id="PF19890">
    <property type="entry name" value="DUF6363"/>
    <property type="match status" value="1"/>
</dbReference>
<evidence type="ECO:0000256" key="1">
    <source>
        <dbReference type="ARBA" id="ARBA00022801"/>
    </source>
</evidence>
<dbReference type="PANTHER" id="PTHR14226">
    <property type="entry name" value="NEUROPATHY TARGET ESTERASE/SWISS CHEESE D.MELANOGASTER"/>
    <property type="match status" value="1"/>
</dbReference>
<dbReference type="GO" id="GO:0016042">
    <property type="term" value="P:lipid catabolic process"/>
    <property type="evidence" value="ECO:0007669"/>
    <property type="project" value="UniProtKB-UniRule"/>
</dbReference>